<dbReference type="InterPro" id="IPR001845">
    <property type="entry name" value="HTH_ArsR_DNA-bd_dom"/>
</dbReference>
<dbReference type="OrthoDB" id="2646147at2"/>
<proteinExistence type="predicted"/>
<gene>
    <name evidence="5" type="ORF">AM506_14445</name>
</gene>
<dbReference type="SMART" id="SM00418">
    <property type="entry name" value="HTH_ARSR"/>
    <property type="match status" value="1"/>
</dbReference>
<evidence type="ECO:0000256" key="2">
    <source>
        <dbReference type="ARBA" id="ARBA00023125"/>
    </source>
</evidence>
<dbReference type="PANTHER" id="PTHR33154:SF18">
    <property type="entry name" value="ARSENICAL RESISTANCE OPERON REPRESSOR"/>
    <property type="match status" value="1"/>
</dbReference>
<evidence type="ECO:0000313" key="5">
    <source>
        <dbReference type="EMBL" id="KPL58895.1"/>
    </source>
</evidence>
<organism evidence="5 6">
    <name type="scientific">Rossellomorea vietnamensis</name>
    <dbReference type="NCBI Taxonomy" id="218284"/>
    <lineage>
        <taxon>Bacteria</taxon>
        <taxon>Bacillati</taxon>
        <taxon>Bacillota</taxon>
        <taxon>Bacilli</taxon>
        <taxon>Bacillales</taxon>
        <taxon>Bacillaceae</taxon>
        <taxon>Rossellomorea</taxon>
    </lineage>
</organism>
<dbReference type="PROSITE" id="PS50987">
    <property type="entry name" value="HTH_ARSR_2"/>
    <property type="match status" value="1"/>
</dbReference>
<dbReference type="InterPro" id="IPR036388">
    <property type="entry name" value="WH-like_DNA-bd_sf"/>
</dbReference>
<dbReference type="GO" id="GO:0003677">
    <property type="term" value="F:DNA binding"/>
    <property type="evidence" value="ECO:0007669"/>
    <property type="project" value="UniProtKB-KW"/>
</dbReference>
<evidence type="ECO:0000256" key="1">
    <source>
        <dbReference type="ARBA" id="ARBA00023015"/>
    </source>
</evidence>
<evidence type="ECO:0000259" key="4">
    <source>
        <dbReference type="PROSITE" id="PS50987"/>
    </source>
</evidence>
<dbReference type="RefSeq" id="WP_060673190.1">
    <property type="nucleotide sequence ID" value="NZ_LIXZ01000011.1"/>
</dbReference>
<dbReference type="Proteomes" id="UP000050398">
    <property type="component" value="Unassembled WGS sequence"/>
</dbReference>
<dbReference type="GO" id="GO:0003700">
    <property type="term" value="F:DNA-binding transcription factor activity"/>
    <property type="evidence" value="ECO:0007669"/>
    <property type="project" value="InterPro"/>
</dbReference>
<dbReference type="EMBL" id="LIXZ01000011">
    <property type="protein sequence ID" value="KPL58895.1"/>
    <property type="molecule type" value="Genomic_DNA"/>
</dbReference>
<dbReference type="PANTHER" id="PTHR33154">
    <property type="entry name" value="TRANSCRIPTIONAL REGULATOR, ARSR FAMILY"/>
    <property type="match status" value="1"/>
</dbReference>
<dbReference type="SUPFAM" id="SSF46785">
    <property type="entry name" value="Winged helix' DNA-binding domain"/>
    <property type="match status" value="1"/>
</dbReference>
<evidence type="ECO:0000313" key="6">
    <source>
        <dbReference type="Proteomes" id="UP000050398"/>
    </source>
</evidence>
<sequence>MDVLHMTSRKRETYEVRIEASLLWECALGIAAITNTRLIDTLERPKESWDKIKKSLTDPLIQDLEYVEMNNTWKSLLLLLHQREFGTLQEFITYIDDLEEEEIKYHCLPYIGLKFQELRKLASKGDVAARNRLKEQTEDNPYYPGYIEFICTTNVQMFKKHLKSVMIRWFEEVILPEQETLSGILTRDRQSKKEMGEKLNPEALVEWATGGITYLPEPSVHTVLLIPQSIYRPWNVEGDVEGVKVFYYPVANESIYPDDKNMPSYFLVQKYKALGDEARLRMVKFLKGSERTLQEITNELNMGKSTVHHHLKILRSARLVETQDGKYRLKENAIQTLSNELNQYLTGI</sequence>
<dbReference type="InterPro" id="IPR011991">
    <property type="entry name" value="ArsR-like_HTH"/>
</dbReference>
<comment type="caution">
    <text evidence="5">The sequence shown here is derived from an EMBL/GenBank/DDBJ whole genome shotgun (WGS) entry which is preliminary data.</text>
</comment>
<dbReference type="Pfam" id="PF01022">
    <property type="entry name" value="HTH_5"/>
    <property type="match status" value="1"/>
</dbReference>
<reference evidence="5 6" key="1">
    <citation type="submission" date="2015-08" db="EMBL/GenBank/DDBJ databases">
        <title>Draft Genome Sequence of Bacillus vietnamensis UCD-SED5.</title>
        <authorList>
            <person name="Lee R.D."/>
            <person name="Jospin G."/>
            <person name="Lang J.M."/>
            <person name="Coil D.A."/>
            <person name="Eisen J.A."/>
        </authorList>
    </citation>
    <scope>NUCLEOTIDE SEQUENCE [LARGE SCALE GENOMIC DNA]</scope>
    <source>
        <strain evidence="5 6">UCD-SED5</strain>
    </source>
</reference>
<name>A0A0P6WD25_9BACI</name>
<evidence type="ECO:0000256" key="3">
    <source>
        <dbReference type="ARBA" id="ARBA00023163"/>
    </source>
</evidence>
<keyword evidence="3" id="KW-0804">Transcription</keyword>
<dbReference type="InterPro" id="IPR051081">
    <property type="entry name" value="HTH_MetalResp_TranReg"/>
</dbReference>
<dbReference type="InterPro" id="IPR036390">
    <property type="entry name" value="WH_DNA-bd_sf"/>
</dbReference>
<protein>
    <submittedName>
        <fullName evidence="5">ArsR family transcriptional regulator</fullName>
    </submittedName>
</protein>
<dbReference type="PRINTS" id="PR00778">
    <property type="entry name" value="HTHARSR"/>
</dbReference>
<feature type="domain" description="HTH arsR-type" evidence="4">
    <location>
        <begin position="259"/>
        <end position="348"/>
    </location>
</feature>
<dbReference type="PATRIC" id="fig|218284.4.peg.1069"/>
<dbReference type="CDD" id="cd00090">
    <property type="entry name" value="HTH_ARSR"/>
    <property type="match status" value="1"/>
</dbReference>
<accession>A0A0P6WD25</accession>
<keyword evidence="2" id="KW-0238">DNA-binding</keyword>
<keyword evidence="1" id="KW-0805">Transcription regulation</keyword>
<dbReference type="Gene3D" id="1.10.10.10">
    <property type="entry name" value="Winged helix-like DNA-binding domain superfamily/Winged helix DNA-binding domain"/>
    <property type="match status" value="1"/>
</dbReference>
<dbReference type="AlphaFoldDB" id="A0A0P6WD25"/>